<protein>
    <recommendedName>
        <fullName evidence="4">DUF4200 domain-containing protein</fullName>
    </recommendedName>
</protein>
<proteinExistence type="predicted"/>
<evidence type="ECO:0008006" key="4">
    <source>
        <dbReference type="Google" id="ProtNLM"/>
    </source>
</evidence>
<gene>
    <name evidence="2" type="ORF">SteCoe_17885</name>
</gene>
<organism evidence="2 3">
    <name type="scientific">Stentor coeruleus</name>
    <dbReference type="NCBI Taxonomy" id="5963"/>
    <lineage>
        <taxon>Eukaryota</taxon>
        <taxon>Sar</taxon>
        <taxon>Alveolata</taxon>
        <taxon>Ciliophora</taxon>
        <taxon>Postciliodesmatophora</taxon>
        <taxon>Heterotrichea</taxon>
        <taxon>Heterotrichida</taxon>
        <taxon>Stentoridae</taxon>
        <taxon>Stentor</taxon>
    </lineage>
</organism>
<comment type="caution">
    <text evidence="2">The sequence shown here is derived from an EMBL/GenBank/DDBJ whole genome shotgun (WGS) entry which is preliminary data.</text>
</comment>
<accession>A0A1R2BXS9</accession>
<evidence type="ECO:0000313" key="3">
    <source>
        <dbReference type="Proteomes" id="UP000187209"/>
    </source>
</evidence>
<keyword evidence="3" id="KW-1185">Reference proteome</keyword>
<dbReference type="OrthoDB" id="324076at2759"/>
<dbReference type="Proteomes" id="UP000187209">
    <property type="component" value="Unassembled WGS sequence"/>
</dbReference>
<keyword evidence="1" id="KW-0175">Coiled coil</keyword>
<evidence type="ECO:0000313" key="2">
    <source>
        <dbReference type="EMBL" id="OMJ81612.1"/>
    </source>
</evidence>
<feature type="coiled-coil region" evidence="1">
    <location>
        <begin position="235"/>
        <end position="303"/>
    </location>
</feature>
<dbReference type="AlphaFoldDB" id="A0A1R2BXS9"/>
<sequence>MESTPKGIFNFTEIITFDIENQVLLPNLTKTPKTVSSGFLQPTKTKKSKISTSWGTFTQRNLTSPKAPSPSKLESLLLRVSKDLEMPSTRPSTRIMSWDLDSNLCKEITALQKIVSLKQKQYNKTKDEADRKEQLLKKLKFELSYIQKDPIDELVLTLKKRQLEYNEIQKALNNENYYIETLNYMLRDRKSIVLTTEPPVLNMKKKVYIEKREITELENSIERHIRETGEIMKNIQIINEEIKSLEKRKEDEYQKNLVKLKQKKELKSILEKEYNLNGKMHLHEKHEQKIKNLQSILSKIEKDEESVENYENFLKKQDTLENKYIKLKEVSFTSKIEDIFESYKIFKEHTEMLEIAAVQSLNRIEMLSSEHKKVTTELNDIVLNHEDDRKINNKEFERIELNLKNKNKMIDENDKMLANLGTIMGSLCSSVTRISLQLLGANSLIDIKPRNVIKYFTKYTSLIEDKLNMIFARKLSDYEVNELNKRFPKLMQAYMAKQNS</sequence>
<dbReference type="EMBL" id="MPUH01000373">
    <property type="protein sequence ID" value="OMJ81612.1"/>
    <property type="molecule type" value="Genomic_DNA"/>
</dbReference>
<name>A0A1R2BXS9_9CILI</name>
<evidence type="ECO:0000256" key="1">
    <source>
        <dbReference type="SAM" id="Coils"/>
    </source>
</evidence>
<reference evidence="2 3" key="1">
    <citation type="submission" date="2016-11" db="EMBL/GenBank/DDBJ databases">
        <title>The macronuclear genome of Stentor coeruleus: a giant cell with tiny introns.</title>
        <authorList>
            <person name="Slabodnick M."/>
            <person name="Ruby J.G."/>
            <person name="Reiff S.B."/>
            <person name="Swart E.C."/>
            <person name="Gosai S."/>
            <person name="Prabakaran S."/>
            <person name="Witkowska E."/>
            <person name="Larue G.E."/>
            <person name="Fisher S."/>
            <person name="Freeman R.M."/>
            <person name="Gunawardena J."/>
            <person name="Chu W."/>
            <person name="Stover N.A."/>
            <person name="Gregory B.D."/>
            <person name="Nowacki M."/>
            <person name="Derisi J."/>
            <person name="Roy S.W."/>
            <person name="Marshall W.F."/>
            <person name="Sood P."/>
        </authorList>
    </citation>
    <scope>NUCLEOTIDE SEQUENCE [LARGE SCALE GENOMIC DNA]</scope>
    <source>
        <strain evidence="2">WM001</strain>
    </source>
</reference>